<dbReference type="PANTHER" id="PTHR48069">
    <property type="entry name" value="DIHYDROFOLATE REDUCTASE"/>
    <property type="match status" value="1"/>
</dbReference>
<protein>
    <recommendedName>
        <fullName evidence="3 7">Dihydrofolate reductase</fullName>
        <ecNumber evidence="3 7">1.5.1.3</ecNumber>
    </recommendedName>
</protein>
<name>A0A0R2KVA5_9LACO</name>
<comment type="pathway">
    <text evidence="1 7">Cofactor biosynthesis; tetrahydrofolate biosynthesis; 5,6,7,8-tetrahydrofolate from 7,8-dihydrofolate: step 1/1.</text>
</comment>
<dbReference type="Pfam" id="PF00186">
    <property type="entry name" value="DHFR_1"/>
    <property type="match status" value="1"/>
</dbReference>
<dbReference type="Proteomes" id="UP000051859">
    <property type="component" value="Unassembled WGS sequence"/>
</dbReference>
<keyword evidence="4 7" id="KW-0554">One-carbon metabolism</keyword>
<comment type="similarity">
    <text evidence="2 7 8">Belongs to the dihydrofolate reductase family.</text>
</comment>
<sequence>MIWAEDSKHGIGKSQTIPWKIPDDMLFFKKTTTGNTVVMGRKTFNSIGKPLPNRDNIVLTHHTDTLPNGIVGVSSFEELEKITDNHSENKYYVIGGAFLYNHLLKYADELLVTRVDGDYNCDVFAPAIPEKIFKLVSEKLVDKTEAAPKHSFQVWRRIID</sequence>
<dbReference type="UniPathway" id="UPA00077">
    <property type="reaction ID" value="UER00158"/>
</dbReference>
<evidence type="ECO:0000259" key="9">
    <source>
        <dbReference type="PROSITE" id="PS51330"/>
    </source>
</evidence>
<comment type="catalytic activity">
    <reaction evidence="7">
        <text>(6S)-5,6,7,8-tetrahydrofolate + NADP(+) = 7,8-dihydrofolate + NADPH + H(+)</text>
        <dbReference type="Rhea" id="RHEA:15009"/>
        <dbReference type="ChEBI" id="CHEBI:15378"/>
        <dbReference type="ChEBI" id="CHEBI:57451"/>
        <dbReference type="ChEBI" id="CHEBI:57453"/>
        <dbReference type="ChEBI" id="CHEBI:57783"/>
        <dbReference type="ChEBI" id="CHEBI:58349"/>
        <dbReference type="EC" id="1.5.1.3"/>
    </reaction>
</comment>
<dbReference type="EMBL" id="JQBX01000015">
    <property type="protein sequence ID" value="KRN93426.1"/>
    <property type="molecule type" value="Genomic_DNA"/>
</dbReference>
<dbReference type="InterPro" id="IPR024072">
    <property type="entry name" value="DHFR-like_dom_sf"/>
</dbReference>
<dbReference type="GO" id="GO:0046654">
    <property type="term" value="P:tetrahydrofolate biosynthetic process"/>
    <property type="evidence" value="ECO:0007669"/>
    <property type="project" value="UniProtKB-UniPathway"/>
</dbReference>
<dbReference type="GO" id="GO:0004146">
    <property type="term" value="F:dihydrofolate reductase activity"/>
    <property type="evidence" value="ECO:0007669"/>
    <property type="project" value="UniProtKB-EC"/>
</dbReference>
<dbReference type="GO" id="GO:0046452">
    <property type="term" value="P:dihydrofolate metabolic process"/>
    <property type="evidence" value="ECO:0007669"/>
    <property type="project" value="TreeGrafter"/>
</dbReference>
<reference evidence="10 11" key="1">
    <citation type="journal article" date="2015" name="Genome Announc.">
        <title>Expanding the biotechnology potential of lactobacilli through comparative genomics of 213 strains and associated genera.</title>
        <authorList>
            <person name="Sun Z."/>
            <person name="Harris H.M."/>
            <person name="McCann A."/>
            <person name="Guo C."/>
            <person name="Argimon S."/>
            <person name="Zhang W."/>
            <person name="Yang X."/>
            <person name="Jeffery I.B."/>
            <person name="Cooney J.C."/>
            <person name="Kagawa T.F."/>
            <person name="Liu W."/>
            <person name="Song Y."/>
            <person name="Salvetti E."/>
            <person name="Wrobel A."/>
            <person name="Rasinkangas P."/>
            <person name="Parkhill J."/>
            <person name="Rea M.C."/>
            <person name="O'Sullivan O."/>
            <person name="Ritari J."/>
            <person name="Douillard F.P."/>
            <person name="Paul Ross R."/>
            <person name="Yang R."/>
            <person name="Briner A.E."/>
            <person name="Felis G.E."/>
            <person name="de Vos W.M."/>
            <person name="Barrangou R."/>
            <person name="Klaenhammer T.R."/>
            <person name="Caufield P.W."/>
            <person name="Cui Y."/>
            <person name="Zhang H."/>
            <person name="O'Toole P.W."/>
        </authorList>
    </citation>
    <scope>NUCLEOTIDE SEQUENCE [LARGE SCALE GENOMIC DNA]</scope>
    <source>
        <strain evidence="10 11">DSM 18001</strain>
    </source>
</reference>
<dbReference type="EC" id="1.5.1.3" evidence="3 7"/>
<comment type="function">
    <text evidence="7">Key enzyme in folate metabolism. Catalyzes an essential reaction for de novo glycine and purine synthesis, and for DNA precursor synthesis.</text>
</comment>
<organism evidence="10 11">
    <name type="scientific">Pediococcus stilesii</name>
    <dbReference type="NCBI Taxonomy" id="331679"/>
    <lineage>
        <taxon>Bacteria</taxon>
        <taxon>Bacillati</taxon>
        <taxon>Bacillota</taxon>
        <taxon>Bacilli</taxon>
        <taxon>Lactobacillales</taxon>
        <taxon>Lactobacillaceae</taxon>
        <taxon>Pediococcus</taxon>
    </lineage>
</organism>
<dbReference type="PROSITE" id="PS51330">
    <property type="entry name" value="DHFR_2"/>
    <property type="match status" value="1"/>
</dbReference>
<dbReference type="CDD" id="cd00209">
    <property type="entry name" value="DHFR"/>
    <property type="match status" value="1"/>
</dbReference>
<evidence type="ECO:0000256" key="7">
    <source>
        <dbReference type="PIRNR" id="PIRNR000194"/>
    </source>
</evidence>
<dbReference type="Gene3D" id="3.40.430.10">
    <property type="entry name" value="Dihydrofolate Reductase, subunit A"/>
    <property type="match status" value="1"/>
</dbReference>
<dbReference type="PIRSF" id="PIRSF000194">
    <property type="entry name" value="DHFR"/>
    <property type="match status" value="1"/>
</dbReference>
<dbReference type="PROSITE" id="PS00075">
    <property type="entry name" value="DHFR_1"/>
    <property type="match status" value="1"/>
</dbReference>
<feature type="domain" description="DHFR" evidence="9">
    <location>
        <begin position="1"/>
        <end position="157"/>
    </location>
</feature>
<evidence type="ECO:0000313" key="11">
    <source>
        <dbReference type="Proteomes" id="UP000051859"/>
    </source>
</evidence>
<evidence type="ECO:0000256" key="6">
    <source>
        <dbReference type="ARBA" id="ARBA00023002"/>
    </source>
</evidence>
<gene>
    <name evidence="10" type="ORF">IV81_GL000533</name>
</gene>
<dbReference type="SUPFAM" id="SSF53597">
    <property type="entry name" value="Dihydrofolate reductase-like"/>
    <property type="match status" value="1"/>
</dbReference>
<evidence type="ECO:0000256" key="2">
    <source>
        <dbReference type="ARBA" id="ARBA00009539"/>
    </source>
</evidence>
<evidence type="ECO:0000256" key="4">
    <source>
        <dbReference type="ARBA" id="ARBA00022563"/>
    </source>
</evidence>
<evidence type="ECO:0000256" key="8">
    <source>
        <dbReference type="RuleBase" id="RU004474"/>
    </source>
</evidence>
<keyword evidence="5 7" id="KW-0521">NADP</keyword>
<evidence type="ECO:0000256" key="5">
    <source>
        <dbReference type="ARBA" id="ARBA00022857"/>
    </source>
</evidence>
<keyword evidence="11" id="KW-1185">Reference proteome</keyword>
<keyword evidence="6 7" id="KW-0560">Oxidoreductase</keyword>
<dbReference type="PATRIC" id="fig|331679.3.peg.540"/>
<dbReference type="AlphaFoldDB" id="A0A0R2KVA5"/>
<accession>A0A0R2KVA5</accession>
<evidence type="ECO:0000313" key="10">
    <source>
        <dbReference type="EMBL" id="KRN93426.1"/>
    </source>
</evidence>
<dbReference type="PANTHER" id="PTHR48069:SF3">
    <property type="entry name" value="DIHYDROFOLATE REDUCTASE"/>
    <property type="match status" value="1"/>
</dbReference>
<dbReference type="GO" id="GO:0005829">
    <property type="term" value="C:cytosol"/>
    <property type="evidence" value="ECO:0007669"/>
    <property type="project" value="TreeGrafter"/>
</dbReference>
<dbReference type="RefSeq" id="WP_057803758.1">
    <property type="nucleotide sequence ID" value="NZ_JQBX01000015.1"/>
</dbReference>
<evidence type="ECO:0000256" key="1">
    <source>
        <dbReference type="ARBA" id="ARBA00004903"/>
    </source>
</evidence>
<comment type="caution">
    <text evidence="10">The sequence shown here is derived from an EMBL/GenBank/DDBJ whole genome shotgun (WGS) entry which is preliminary data.</text>
</comment>
<dbReference type="InterPro" id="IPR017925">
    <property type="entry name" value="DHFR_CS"/>
</dbReference>
<dbReference type="GO" id="GO:0050661">
    <property type="term" value="F:NADP binding"/>
    <property type="evidence" value="ECO:0007669"/>
    <property type="project" value="InterPro"/>
</dbReference>
<dbReference type="InterPro" id="IPR001796">
    <property type="entry name" value="DHFR_dom"/>
</dbReference>
<dbReference type="STRING" id="331679.IV81_GL000533"/>
<dbReference type="InterPro" id="IPR012259">
    <property type="entry name" value="DHFR"/>
</dbReference>
<dbReference type="GO" id="GO:0006730">
    <property type="term" value="P:one-carbon metabolic process"/>
    <property type="evidence" value="ECO:0007669"/>
    <property type="project" value="UniProtKB-KW"/>
</dbReference>
<dbReference type="PRINTS" id="PR00070">
    <property type="entry name" value="DHFR"/>
</dbReference>
<evidence type="ECO:0000256" key="3">
    <source>
        <dbReference type="ARBA" id="ARBA00012856"/>
    </source>
</evidence>
<proteinExistence type="inferred from homology"/>
<dbReference type="GO" id="GO:0046655">
    <property type="term" value="P:folic acid metabolic process"/>
    <property type="evidence" value="ECO:0007669"/>
    <property type="project" value="TreeGrafter"/>
</dbReference>